<dbReference type="GO" id="GO:0005634">
    <property type="term" value="C:nucleus"/>
    <property type="evidence" value="ECO:0007669"/>
    <property type="project" value="UniProtKB-SubCell"/>
</dbReference>
<gene>
    <name evidence="8" type="primary">gb28589</name>
    <name evidence="8" type="ORF">PR202_gb28589</name>
</gene>
<keyword evidence="9" id="KW-1185">Reference proteome</keyword>
<dbReference type="FunFam" id="1.10.20.10:FF:000006">
    <property type="entry name" value="Nuclear transcription factor Y subunit gamma"/>
    <property type="match status" value="1"/>
</dbReference>
<evidence type="ECO:0000259" key="7">
    <source>
        <dbReference type="Pfam" id="PF00808"/>
    </source>
</evidence>
<dbReference type="CDD" id="cd22908">
    <property type="entry name" value="HFD_NFYC-like"/>
    <property type="match status" value="1"/>
</dbReference>
<accession>A0AAV5FX78</accession>
<dbReference type="SUPFAM" id="SSF47113">
    <property type="entry name" value="Histone-fold"/>
    <property type="match status" value="1"/>
</dbReference>
<dbReference type="InterPro" id="IPR009072">
    <property type="entry name" value="Histone-fold"/>
</dbReference>
<proteinExistence type="inferred from homology"/>
<dbReference type="EMBL" id="BQKI01000098">
    <property type="protein sequence ID" value="GJN39468.1"/>
    <property type="molecule type" value="Genomic_DNA"/>
</dbReference>
<dbReference type="GO" id="GO:0000978">
    <property type="term" value="F:RNA polymerase II cis-regulatory region sequence-specific DNA binding"/>
    <property type="evidence" value="ECO:0007669"/>
    <property type="project" value="TreeGrafter"/>
</dbReference>
<dbReference type="PANTHER" id="PTHR10252">
    <property type="entry name" value="HISTONE-LIKE TRANSCRIPTION FACTOR CCAAT-RELATED"/>
    <property type="match status" value="1"/>
</dbReference>
<dbReference type="Gene3D" id="1.10.20.10">
    <property type="entry name" value="Histone, subunit A"/>
    <property type="match status" value="1"/>
</dbReference>
<comment type="caution">
    <text evidence="8">The sequence shown here is derived from an EMBL/GenBank/DDBJ whole genome shotgun (WGS) entry which is preliminary data.</text>
</comment>
<keyword evidence="3" id="KW-0238">DNA-binding</keyword>
<name>A0AAV5FX78_ELECO</name>
<evidence type="ECO:0000313" key="8">
    <source>
        <dbReference type="EMBL" id="GJN39468.1"/>
    </source>
</evidence>
<evidence type="ECO:0000256" key="1">
    <source>
        <dbReference type="ARBA" id="ARBA00004123"/>
    </source>
</evidence>
<comment type="subcellular location">
    <subcellularLocation>
        <location evidence="1">Nucleus</location>
    </subcellularLocation>
</comment>
<evidence type="ECO:0000313" key="9">
    <source>
        <dbReference type="Proteomes" id="UP001054889"/>
    </source>
</evidence>
<keyword evidence="4" id="KW-0804">Transcription</keyword>
<evidence type="ECO:0000256" key="3">
    <source>
        <dbReference type="ARBA" id="ARBA00023125"/>
    </source>
</evidence>
<feature type="domain" description="Transcription factor CBF/NF-Y/archaeal histone" evidence="7">
    <location>
        <begin position="102"/>
        <end position="165"/>
    </location>
</feature>
<dbReference type="GO" id="GO:0000981">
    <property type="term" value="F:DNA-binding transcription factor activity, RNA polymerase II-specific"/>
    <property type="evidence" value="ECO:0007669"/>
    <property type="project" value="TreeGrafter"/>
</dbReference>
<protein>
    <recommendedName>
        <fullName evidence="7">Transcription factor CBF/NF-Y/archaeal histone domain-containing protein</fullName>
    </recommendedName>
</protein>
<reference evidence="8" key="1">
    <citation type="journal article" date="2018" name="DNA Res.">
        <title>Multiple hybrid de novo genome assembly of finger millet, an orphan allotetraploid crop.</title>
        <authorList>
            <person name="Hatakeyama M."/>
            <person name="Aluri S."/>
            <person name="Balachadran M.T."/>
            <person name="Sivarajan S.R."/>
            <person name="Patrignani A."/>
            <person name="Gruter S."/>
            <person name="Poveda L."/>
            <person name="Shimizu-Inatsugi R."/>
            <person name="Baeten J."/>
            <person name="Francoijs K.J."/>
            <person name="Nataraja K.N."/>
            <person name="Reddy Y.A.N."/>
            <person name="Phadnis S."/>
            <person name="Ravikumar R.L."/>
            <person name="Schlapbach R."/>
            <person name="Sreeman S.M."/>
            <person name="Shimizu K.K."/>
        </authorList>
    </citation>
    <scope>NUCLEOTIDE SEQUENCE</scope>
</reference>
<dbReference type="InterPro" id="IPR050568">
    <property type="entry name" value="Transcr_DNA_Rep_Reg"/>
</dbReference>
<sequence>MEEQPPSLIMVNEAVTNVDAPAVCAATPNKHAALTSASPTMGDALPSVTKDAPVCPVTQQLAEQQQGASEQLHQDLDKKQLQAFWSDQLAMIEQTTEYKNHNLPLSRIKKIMKEDDGIKRIAGEAPVVLAKACEMFIQELTMRGWHHAKENKRRTVKKNDITAALARTEVFDFLLPSDHQKQETSVGLSKTTAVQEDEEEDPYANYYWECDCFSCPSSPDEPDYSKMSHDDPRYQARLFDFYAQL</sequence>
<keyword evidence="2" id="KW-0805">Transcription regulation</keyword>
<keyword evidence="5" id="KW-0539">Nucleus</keyword>
<evidence type="ECO:0000256" key="5">
    <source>
        <dbReference type="ARBA" id="ARBA00023242"/>
    </source>
</evidence>
<comment type="similarity">
    <text evidence="6">Belongs to the NFYC/HAP5 subunit family.</text>
</comment>
<dbReference type="Proteomes" id="UP001054889">
    <property type="component" value="Unassembled WGS sequence"/>
</dbReference>
<dbReference type="InterPro" id="IPR003958">
    <property type="entry name" value="CBFA_NFYB_domain"/>
</dbReference>
<evidence type="ECO:0000256" key="6">
    <source>
        <dbReference type="ARBA" id="ARBA00038129"/>
    </source>
</evidence>
<dbReference type="GO" id="GO:0046982">
    <property type="term" value="F:protein heterodimerization activity"/>
    <property type="evidence" value="ECO:0007669"/>
    <property type="project" value="InterPro"/>
</dbReference>
<reference evidence="8" key="2">
    <citation type="submission" date="2021-12" db="EMBL/GenBank/DDBJ databases">
        <title>Resequencing data analysis of finger millet.</title>
        <authorList>
            <person name="Hatakeyama M."/>
            <person name="Aluri S."/>
            <person name="Balachadran M.T."/>
            <person name="Sivarajan S.R."/>
            <person name="Poveda L."/>
            <person name="Shimizu-Inatsugi R."/>
            <person name="Schlapbach R."/>
            <person name="Sreeman S.M."/>
            <person name="Shimizu K.K."/>
        </authorList>
    </citation>
    <scope>NUCLEOTIDE SEQUENCE</scope>
</reference>
<dbReference type="AlphaFoldDB" id="A0AAV5FX78"/>
<dbReference type="Pfam" id="PF00808">
    <property type="entry name" value="CBFD_NFYB_HMF"/>
    <property type="match status" value="1"/>
</dbReference>
<evidence type="ECO:0000256" key="4">
    <source>
        <dbReference type="ARBA" id="ARBA00023163"/>
    </source>
</evidence>
<organism evidence="8 9">
    <name type="scientific">Eleusine coracana subsp. coracana</name>
    <dbReference type="NCBI Taxonomy" id="191504"/>
    <lineage>
        <taxon>Eukaryota</taxon>
        <taxon>Viridiplantae</taxon>
        <taxon>Streptophyta</taxon>
        <taxon>Embryophyta</taxon>
        <taxon>Tracheophyta</taxon>
        <taxon>Spermatophyta</taxon>
        <taxon>Magnoliopsida</taxon>
        <taxon>Liliopsida</taxon>
        <taxon>Poales</taxon>
        <taxon>Poaceae</taxon>
        <taxon>PACMAD clade</taxon>
        <taxon>Chloridoideae</taxon>
        <taxon>Cynodonteae</taxon>
        <taxon>Eleusininae</taxon>
        <taxon>Eleusine</taxon>
    </lineage>
</organism>
<dbReference type="PANTHER" id="PTHR10252:SF150">
    <property type="entry name" value="OS09G0480700 PROTEIN"/>
    <property type="match status" value="1"/>
</dbReference>
<evidence type="ECO:0000256" key="2">
    <source>
        <dbReference type="ARBA" id="ARBA00023015"/>
    </source>
</evidence>